<dbReference type="EMBL" id="CM042028">
    <property type="protein sequence ID" value="KAI3797369.1"/>
    <property type="molecule type" value="Genomic_DNA"/>
</dbReference>
<name>A0ACB9HNJ0_9ASTR</name>
<proteinExistence type="predicted"/>
<sequence length="73" mass="7822">MLGKRNPDPRSTTAFIQSLHQQPPSSTQFPQCVRVGASSVIRSHGYYLPLIVGIGGLGIVHSDLLLANVEHTG</sequence>
<comment type="caution">
    <text evidence="1">The sequence shown here is derived from an EMBL/GenBank/DDBJ whole genome shotgun (WGS) entry which is preliminary data.</text>
</comment>
<organism evidence="1 2">
    <name type="scientific">Smallanthus sonchifolius</name>
    <dbReference type="NCBI Taxonomy" id="185202"/>
    <lineage>
        <taxon>Eukaryota</taxon>
        <taxon>Viridiplantae</taxon>
        <taxon>Streptophyta</taxon>
        <taxon>Embryophyta</taxon>
        <taxon>Tracheophyta</taxon>
        <taxon>Spermatophyta</taxon>
        <taxon>Magnoliopsida</taxon>
        <taxon>eudicotyledons</taxon>
        <taxon>Gunneridae</taxon>
        <taxon>Pentapetalae</taxon>
        <taxon>asterids</taxon>
        <taxon>campanulids</taxon>
        <taxon>Asterales</taxon>
        <taxon>Asteraceae</taxon>
        <taxon>Asteroideae</taxon>
        <taxon>Heliantheae alliance</taxon>
        <taxon>Millerieae</taxon>
        <taxon>Smallanthus</taxon>
    </lineage>
</organism>
<protein>
    <submittedName>
        <fullName evidence="1">Uncharacterized protein</fullName>
    </submittedName>
</protein>
<accession>A0ACB9HNJ0</accession>
<dbReference type="Proteomes" id="UP001056120">
    <property type="component" value="Linkage Group LG11"/>
</dbReference>
<gene>
    <name evidence="1" type="ORF">L1987_32625</name>
</gene>
<evidence type="ECO:0000313" key="2">
    <source>
        <dbReference type="Proteomes" id="UP001056120"/>
    </source>
</evidence>
<evidence type="ECO:0000313" key="1">
    <source>
        <dbReference type="EMBL" id="KAI3797369.1"/>
    </source>
</evidence>
<reference evidence="1 2" key="2">
    <citation type="journal article" date="2022" name="Mol. Ecol. Resour.">
        <title>The genomes of chicory, endive, great burdock and yacon provide insights into Asteraceae paleo-polyploidization history and plant inulin production.</title>
        <authorList>
            <person name="Fan W."/>
            <person name="Wang S."/>
            <person name="Wang H."/>
            <person name="Wang A."/>
            <person name="Jiang F."/>
            <person name="Liu H."/>
            <person name="Zhao H."/>
            <person name="Xu D."/>
            <person name="Zhang Y."/>
        </authorList>
    </citation>
    <scope>NUCLEOTIDE SEQUENCE [LARGE SCALE GENOMIC DNA]</scope>
    <source>
        <strain evidence="2">cv. Yunnan</strain>
        <tissue evidence="1">Leaves</tissue>
    </source>
</reference>
<reference evidence="2" key="1">
    <citation type="journal article" date="2022" name="Mol. Ecol. Resour.">
        <title>The genomes of chicory, endive, great burdock and yacon provide insights into Asteraceae palaeo-polyploidization history and plant inulin production.</title>
        <authorList>
            <person name="Fan W."/>
            <person name="Wang S."/>
            <person name="Wang H."/>
            <person name="Wang A."/>
            <person name="Jiang F."/>
            <person name="Liu H."/>
            <person name="Zhao H."/>
            <person name="Xu D."/>
            <person name="Zhang Y."/>
        </authorList>
    </citation>
    <scope>NUCLEOTIDE SEQUENCE [LARGE SCALE GENOMIC DNA]</scope>
    <source>
        <strain evidence="2">cv. Yunnan</strain>
    </source>
</reference>
<keyword evidence="2" id="KW-1185">Reference proteome</keyword>